<keyword evidence="1" id="KW-0812">Transmembrane</keyword>
<organism evidence="2 3">
    <name type="scientific">Microbacterium candidum</name>
    <dbReference type="NCBI Taxonomy" id="3041922"/>
    <lineage>
        <taxon>Bacteria</taxon>
        <taxon>Bacillati</taxon>
        <taxon>Actinomycetota</taxon>
        <taxon>Actinomycetes</taxon>
        <taxon>Micrococcales</taxon>
        <taxon>Microbacteriaceae</taxon>
        <taxon>Microbacterium</taxon>
    </lineage>
</organism>
<name>A0ABT7N326_9MICO</name>
<dbReference type="RefSeq" id="WP_286290105.1">
    <property type="nucleotide sequence ID" value="NZ_JASXSZ010000006.1"/>
</dbReference>
<keyword evidence="3" id="KW-1185">Reference proteome</keyword>
<keyword evidence="1" id="KW-1133">Transmembrane helix</keyword>
<protein>
    <submittedName>
        <fullName evidence="2">Multidrug ABC transporter ATPase</fullName>
    </submittedName>
</protein>
<comment type="caution">
    <text evidence="2">The sequence shown here is derived from an EMBL/GenBank/DDBJ whole genome shotgun (WGS) entry which is preliminary data.</text>
</comment>
<feature type="transmembrane region" description="Helical" evidence="1">
    <location>
        <begin position="26"/>
        <end position="48"/>
    </location>
</feature>
<sequence length="105" mass="11413">MSARSHDTGVHGHKADDVPVRRIDRILAYMALGITALTIVCFFAVILARPAGVVNFGVGLWPTIIVTMEVGLPIAFLMIVALLIMSFVRRARANRADDPQGRSGR</sequence>
<dbReference type="EMBL" id="JASXSZ010000006">
    <property type="protein sequence ID" value="MDL9981108.1"/>
    <property type="molecule type" value="Genomic_DNA"/>
</dbReference>
<evidence type="ECO:0000313" key="3">
    <source>
        <dbReference type="Proteomes" id="UP001235064"/>
    </source>
</evidence>
<dbReference type="Proteomes" id="UP001235064">
    <property type="component" value="Unassembled WGS sequence"/>
</dbReference>
<evidence type="ECO:0000256" key="1">
    <source>
        <dbReference type="SAM" id="Phobius"/>
    </source>
</evidence>
<proteinExistence type="predicted"/>
<feature type="transmembrane region" description="Helical" evidence="1">
    <location>
        <begin position="60"/>
        <end position="85"/>
    </location>
</feature>
<keyword evidence="1" id="KW-0472">Membrane</keyword>
<accession>A0ABT7N326</accession>
<evidence type="ECO:0000313" key="2">
    <source>
        <dbReference type="EMBL" id="MDL9981108.1"/>
    </source>
</evidence>
<reference evidence="2 3" key="1">
    <citation type="submission" date="2023-06" db="EMBL/GenBank/DDBJ databases">
        <title>Microbacterium sp. nov., isolated from a waste landfill.</title>
        <authorList>
            <person name="Wen W."/>
        </authorList>
    </citation>
    <scope>NUCLEOTIDE SEQUENCE [LARGE SCALE GENOMIC DNA]</scope>
    <source>
        <strain evidence="2 3">ASV49</strain>
    </source>
</reference>
<gene>
    <name evidence="2" type="ORF">QSV35_17385</name>
</gene>